<sequence>MPYYTAVIEGPSGGNSRYYYRYQVHSHQMAVAFGRAARQAYADTHHVAFGDTHERPGSFQSGVNHFPGDGHELDEI</sequence>
<reference evidence="2 3" key="1">
    <citation type="submission" date="2018-01" db="EMBL/GenBank/DDBJ databases">
        <title>Saezia sanguinis gen. nov., sp. nov., in the order Burkholderiales isolated from human blood.</title>
        <authorList>
            <person name="Medina-Pascual M.J."/>
            <person name="Valdezate S."/>
            <person name="Monzon S."/>
            <person name="Cuesta I."/>
            <person name="Carrasco G."/>
            <person name="Villalon P."/>
            <person name="Saez-Nieto J.A."/>
        </authorList>
    </citation>
    <scope>NUCLEOTIDE SEQUENCE [LARGE SCALE GENOMIC DNA]</scope>
    <source>
        <strain evidence="2 3">CNM695-12</strain>
    </source>
</reference>
<dbReference type="AlphaFoldDB" id="A0A433SCL6"/>
<gene>
    <name evidence="2" type="ORF">CUZ56_01749</name>
</gene>
<organism evidence="2 3">
    <name type="scientific">Saezia sanguinis</name>
    <dbReference type="NCBI Taxonomy" id="1965230"/>
    <lineage>
        <taxon>Bacteria</taxon>
        <taxon>Pseudomonadati</taxon>
        <taxon>Pseudomonadota</taxon>
        <taxon>Betaproteobacteria</taxon>
        <taxon>Burkholderiales</taxon>
        <taxon>Saeziaceae</taxon>
        <taxon>Saezia</taxon>
    </lineage>
</organism>
<dbReference type="EMBL" id="PQSP01000004">
    <property type="protein sequence ID" value="RUS66469.1"/>
    <property type="molecule type" value="Genomic_DNA"/>
</dbReference>
<comment type="caution">
    <text evidence="2">The sequence shown here is derived from an EMBL/GenBank/DDBJ whole genome shotgun (WGS) entry which is preliminary data.</text>
</comment>
<name>A0A433SCL6_9BURK</name>
<evidence type="ECO:0000313" key="2">
    <source>
        <dbReference type="EMBL" id="RUS66469.1"/>
    </source>
</evidence>
<evidence type="ECO:0000313" key="3">
    <source>
        <dbReference type="Proteomes" id="UP000286947"/>
    </source>
</evidence>
<evidence type="ECO:0000256" key="1">
    <source>
        <dbReference type="SAM" id="MobiDB-lite"/>
    </source>
</evidence>
<proteinExistence type="predicted"/>
<keyword evidence="3" id="KW-1185">Reference proteome</keyword>
<feature type="region of interest" description="Disordered" evidence="1">
    <location>
        <begin position="52"/>
        <end position="76"/>
    </location>
</feature>
<dbReference type="Proteomes" id="UP000286947">
    <property type="component" value="Unassembled WGS sequence"/>
</dbReference>
<protein>
    <submittedName>
        <fullName evidence="2">Uncharacterized protein</fullName>
    </submittedName>
</protein>
<accession>A0A433SCL6</accession>